<accession>A0A388L3G8</accession>
<feature type="compositionally biased region" description="Basic residues" evidence="4">
    <location>
        <begin position="69"/>
        <end position="83"/>
    </location>
</feature>
<dbReference type="Gene3D" id="2.130.10.10">
    <property type="entry name" value="YVTN repeat-like/Quinoprotein amine dehydrogenase"/>
    <property type="match status" value="3"/>
</dbReference>
<dbReference type="STRING" id="69332.A0A388L3G8"/>
<proteinExistence type="predicted"/>
<dbReference type="InterPro" id="IPR036322">
    <property type="entry name" value="WD40_repeat_dom_sf"/>
</dbReference>
<feature type="repeat" description="WD" evidence="3">
    <location>
        <begin position="105"/>
        <end position="138"/>
    </location>
</feature>
<gene>
    <name evidence="6" type="ORF">CBR_g23070</name>
</gene>
<dbReference type="PANTHER" id="PTHR45282:SF2">
    <property type="entry name" value="OS03G0858400 PROTEIN"/>
    <property type="match status" value="1"/>
</dbReference>
<dbReference type="InterPro" id="IPR015943">
    <property type="entry name" value="WD40/YVTN_repeat-like_dom_sf"/>
</dbReference>
<keyword evidence="5" id="KW-0812">Transmembrane</keyword>
<feature type="repeat" description="WD" evidence="3">
    <location>
        <begin position="318"/>
        <end position="359"/>
    </location>
</feature>
<dbReference type="Gramene" id="GBG76855">
    <property type="protein sequence ID" value="GBG76855"/>
    <property type="gene ID" value="CBR_g23070"/>
</dbReference>
<dbReference type="Pfam" id="PF00400">
    <property type="entry name" value="WD40"/>
    <property type="match status" value="4"/>
</dbReference>
<keyword evidence="1 3" id="KW-0853">WD repeat</keyword>
<dbReference type="InterPro" id="IPR001680">
    <property type="entry name" value="WD40_rpt"/>
</dbReference>
<keyword evidence="5" id="KW-0472">Membrane</keyword>
<evidence type="ECO:0000256" key="5">
    <source>
        <dbReference type="SAM" id="Phobius"/>
    </source>
</evidence>
<protein>
    <recommendedName>
        <fullName evidence="8">Anaphase-promoting complex subunit 4 WD40 domain-containing protein</fullName>
    </recommendedName>
</protein>
<dbReference type="PROSITE" id="PS50082">
    <property type="entry name" value="WD_REPEATS_2"/>
    <property type="match status" value="3"/>
</dbReference>
<keyword evidence="2" id="KW-0677">Repeat</keyword>
<dbReference type="SUPFAM" id="SSF50978">
    <property type="entry name" value="WD40 repeat-like"/>
    <property type="match status" value="1"/>
</dbReference>
<dbReference type="AlphaFoldDB" id="A0A388L3G8"/>
<dbReference type="OrthoDB" id="346371at2759"/>
<dbReference type="Proteomes" id="UP000265515">
    <property type="component" value="Unassembled WGS sequence"/>
</dbReference>
<evidence type="ECO:0008006" key="8">
    <source>
        <dbReference type="Google" id="ProtNLM"/>
    </source>
</evidence>
<feature type="region of interest" description="Disordered" evidence="4">
    <location>
        <begin position="45"/>
        <end position="90"/>
    </location>
</feature>
<dbReference type="EMBL" id="BFEA01000254">
    <property type="protein sequence ID" value="GBG76855.1"/>
    <property type="molecule type" value="Genomic_DNA"/>
</dbReference>
<dbReference type="OMA" id="WDINVRY"/>
<dbReference type="PROSITE" id="PS50294">
    <property type="entry name" value="WD_REPEATS_REGION"/>
    <property type="match status" value="2"/>
</dbReference>
<feature type="transmembrane region" description="Helical" evidence="5">
    <location>
        <begin position="20"/>
        <end position="40"/>
    </location>
</feature>
<evidence type="ECO:0000256" key="2">
    <source>
        <dbReference type="ARBA" id="ARBA00022737"/>
    </source>
</evidence>
<dbReference type="SMART" id="SM00320">
    <property type="entry name" value="WD40"/>
    <property type="match status" value="4"/>
</dbReference>
<comment type="caution">
    <text evidence="6">The sequence shown here is derived from an EMBL/GenBank/DDBJ whole genome shotgun (WGS) entry which is preliminary data.</text>
</comment>
<evidence type="ECO:0000256" key="1">
    <source>
        <dbReference type="ARBA" id="ARBA00022574"/>
    </source>
</evidence>
<evidence type="ECO:0000313" key="7">
    <source>
        <dbReference type="Proteomes" id="UP000265515"/>
    </source>
</evidence>
<evidence type="ECO:0000256" key="4">
    <source>
        <dbReference type="SAM" id="MobiDB-lite"/>
    </source>
</evidence>
<sequence length="472" mass="50117">MAGSAGGSPAMAIAGLDPPVFVAAAVGAVTLVLLVVLFVLRLPGASSPSSSSSTKDTAVEDKPAQKQVAHPRKKVPTHSHSHWKASGGGAEKAQQHKHPLCFNTLKGHMDAVMGLHFSPDGRNLATACTDRVIRVFKVADVTAKSFKFLRINMPVGIMPVDVVVGDNASEVVVAGQILSGASLSLYGPASTAAAAAQAAGKGDDSKLPEPELKWEKHQVHEKRSIIKLCAASMTHGQHAKGGVIVASCSEGTDVKVWTVADGRCVGTVDSNQLCNHMAALSPNGRFLAAAAFTGDVKIWEVCMTKDGQVKEVAKAMQLKGHKSAVTWLCFAHDSQKVVTASKDGKIKVWNINVRYELSEDPRCLHTFDIPEHPSQPKGGVPCFDKLALSPDDRILACTIGPMLRWLDMETGEVMDTAETAHDGHVSCLQWSPQRHETGKGVNAMVLATGGPDRKVKLWEAPVRDLPRAAGKT</sequence>
<evidence type="ECO:0000256" key="3">
    <source>
        <dbReference type="PROSITE-ProRule" id="PRU00221"/>
    </source>
</evidence>
<keyword evidence="7" id="KW-1185">Reference proteome</keyword>
<organism evidence="6 7">
    <name type="scientific">Chara braunii</name>
    <name type="common">Braun's stonewort</name>
    <dbReference type="NCBI Taxonomy" id="69332"/>
    <lineage>
        <taxon>Eukaryota</taxon>
        <taxon>Viridiplantae</taxon>
        <taxon>Streptophyta</taxon>
        <taxon>Charophyceae</taxon>
        <taxon>Charales</taxon>
        <taxon>Characeae</taxon>
        <taxon>Chara</taxon>
    </lineage>
</organism>
<feature type="repeat" description="WD" evidence="3">
    <location>
        <begin position="418"/>
        <end position="459"/>
    </location>
</feature>
<reference evidence="6 7" key="1">
    <citation type="journal article" date="2018" name="Cell">
        <title>The Chara Genome: Secondary Complexity and Implications for Plant Terrestrialization.</title>
        <authorList>
            <person name="Nishiyama T."/>
            <person name="Sakayama H."/>
            <person name="Vries J.D."/>
            <person name="Buschmann H."/>
            <person name="Saint-Marcoux D."/>
            <person name="Ullrich K.K."/>
            <person name="Haas F.B."/>
            <person name="Vanderstraeten L."/>
            <person name="Becker D."/>
            <person name="Lang D."/>
            <person name="Vosolsobe S."/>
            <person name="Rombauts S."/>
            <person name="Wilhelmsson P.K.I."/>
            <person name="Janitza P."/>
            <person name="Kern R."/>
            <person name="Heyl A."/>
            <person name="Rumpler F."/>
            <person name="Villalobos L.I.A.C."/>
            <person name="Clay J.M."/>
            <person name="Skokan R."/>
            <person name="Toyoda A."/>
            <person name="Suzuki Y."/>
            <person name="Kagoshima H."/>
            <person name="Schijlen E."/>
            <person name="Tajeshwar N."/>
            <person name="Catarino B."/>
            <person name="Hetherington A.J."/>
            <person name="Saltykova A."/>
            <person name="Bonnot C."/>
            <person name="Breuninger H."/>
            <person name="Symeonidi A."/>
            <person name="Radhakrishnan G.V."/>
            <person name="Van Nieuwerburgh F."/>
            <person name="Deforce D."/>
            <person name="Chang C."/>
            <person name="Karol K.G."/>
            <person name="Hedrich R."/>
            <person name="Ulvskov P."/>
            <person name="Glockner G."/>
            <person name="Delwiche C.F."/>
            <person name="Petrasek J."/>
            <person name="Van de Peer Y."/>
            <person name="Friml J."/>
            <person name="Beilby M."/>
            <person name="Dolan L."/>
            <person name="Kohara Y."/>
            <person name="Sugano S."/>
            <person name="Fujiyama A."/>
            <person name="Delaux P.-M."/>
            <person name="Quint M."/>
            <person name="TheiBen G."/>
            <person name="Hagemann M."/>
            <person name="Harholt J."/>
            <person name="Dunand C."/>
            <person name="Zachgo S."/>
            <person name="Langdale J."/>
            <person name="Maumus F."/>
            <person name="Straeten D.V.D."/>
            <person name="Gould S.B."/>
            <person name="Rensing S.A."/>
        </authorList>
    </citation>
    <scope>NUCLEOTIDE SEQUENCE [LARGE SCALE GENOMIC DNA]</scope>
    <source>
        <strain evidence="6 7">S276</strain>
    </source>
</reference>
<name>A0A388L3G8_CHABU</name>
<keyword evidence="5" id="KW-1133">Transmembrane helix</keyword>
<dbReference type="PANTHER" id="PTHR45282">
    <property type="entry name" value="OS03G0858400 PROTEIN"/>
    <property type="match status" value="1"/>
</dbReference>
<dbReference type="InterPro" id="IPR019775">
    <property type="entry name" value="WD40_repeat_CS"/>
</dbReference>
<dbReference type="PROSITE" id="PS00678">
    <property type="entry name" value="WD_REPEATS_1"/>
    <property type="match status" value="1"/>
</dbReference>
<evidence type="ECO:0000313" key="6">
    <source>
        <dbReference type="EMBL" id="GBG76855.1"/>
    </source>
</evidence>